<dbReference type="EC" id="3.4.24.-" evidence="6"/>
<dbReference type="OrthoDB" id="9766487at2"/>
<evidence type="ECO:0000313" key="12">
    <source>
        <dbReference type="Proteomes" id="UP000183090"/>
    </source>
</evidence>
<dbReference type="NCBIfam" id="TIGR00181">
    <property type="entry name" value="pepF"/>
    <property type="match status" value="1"/>
</dbReference>
<dbReference type="AlphaFoldDB" id="A0A0F7HK09"/>
<evidence type="ECO:0000313" key="10">
    <source>
        <dbReference type="EMBL" id="SFK61112.1"/>
    </source>
</evidence>
<dbReference type="RefSeq" id="WP_046790330.1">
    <property type="nucleotide sequence ID" value="NZ_CP011366.1"/>
</dbReference>
<keyword evidence="3 6" id="KW-0378">Hydrolase</keyword>
<comment type="cofactor">
    <cofactor evidence="6">
        <name>Zn(2+)</name>
        <dbReference type="ChEBI" id="CHEBI:29105"/>
    </cofactor>
    <text evidence="6">Binds 1 zinc ion.</text>
</comment>
<protein>
    <recommendedName>
        <fullName evidence="6">Oligopeptidase F</fullName>
        <ecNumber evidence="6">3.4.24.-</ecNumber>
    </recommendedName>
</protein>
<dbReference type="GO" id="GO:0046872">
    <property type="term" value="F:metal ion binding"/>
    <property type="evidence" value="ECO:0007669"/>
    <property type="project" value="UniProtKB-UniRule"/>
</dbReference>
<keyword evidence="11" id="KW-1185">Reference proteome</keyword>
<comment type="function">
    <text evidence="6">Has oligopeptidase activity and degrades a variety of small bioactive peptides.</text>
</comment>
<dbReference type="Pfam" id="PF08439">
    <property type="entry name" value="Peptidase_M3_N"/>
    <property type="match status" value="1"/>
</dbReference>
<dbReference type="InterPro" id="IPR004438">
    <property type="entry name" value="Peptidase_M3B"/>
</dbReference>
<gene>
    <name evidence="9" type="ORF">AAT16_07795</name>
    <name evidence="10" type="ORF">SAMN05216235_0806</name>
</gene>
<dbReference type="SUPFAM" id="SSF55486">
    <property type="entry name" value="Metalloproteases ('zincins'), catalytic domain"/>
    <property type="match status" value="1"/>
</dbReference>
<reference evidence="10 12" key="3">
    <citation type="submission" date="2016-10" db="EMBL/GenBank/DDBJ databases">
        <authorList>
            <person name="Varghese N."/>
            <person name="Submissions S."/>
        </authorList>
    </citation>
    <scope>NUCLEOTIDE SEQUENCE [LARGE SCALE GENOMIC DNA]</scope>
    <source>
        <strain evidence="10 12">CGMCC 1.6501</strain>
    </source>
</reference>
<organism evidence="10 12">
    <name type="scientific">Salinicoccus halodurans</name>
    <dbReference type="NCBI Taxonomy" id="407035"/>
    <lineage>
        <taxon>Bacteria</taxon>
        <taxon>Bacillati</taxon>
        <taxon>Bacillota</taxon>
        <taxon>Bacilli</taxon>
        <taxon>Bacillales</taxon>
        <taxon>Staphylococcaceae</taxon>
        <taxon>Salinicoccus</taxon>
    </lineage>
</organism>
<evidence type="ECO:0000313" key="9">
    <source>
        <dbReference type="EMBL" id="AKG74146.1"/>
    </source>
</evidence>
<dbReference type="InterPro" id="IPR013647">
    <property type="entry name" value="OligopepF_N_dom"/>
</dbReference>
<dbReference type="Proteomes" id="UP000183090">
    <property type="component" value="Unassembled WGS sequence"/>
</dbReference>
<reference evidence="9 11" key="1">
    <citation type="journal article" date="2015" name="Int. J. Syst. Evol. Microbiol.">
        <title>Complete genome sequence of Salinicoccus halodurans H3B36, isolated from the Qaidam Basin in China.</title>
        <authorList>
            <person name="Jiang K."/>
            <person name="Xue Y."/>
            <person name="Ma Y."/>
        </authorList>
    </citation>
    <scope>NUCLEOTIDE SEQUENCE [LARGE SCALE GENOMIC DNA]</scope>
    <source>
        <strain evidence="9 11">H3B36</strain>
    </source>
</reference>
<comment type="similarity">
    <text evidence="6">Belongs to the peptidase M3B family.</text>
</comment>
<evidence type="ECO:0000256" key="5">
    <source>
        <dbReference type="ARBA" id="ARBA00023049"/>
    </source>
</evidence>
<feature type="domain" description="Peptidase M3A/M3B catalytic" evidence="7">
    <location>
        <begin position="205"/>
        <end position="582"/>
    </location>
</feature>
<accession>A0A0F7HK09</accession>
<reference evidence="11" key="2">
    <citation type="submission" date="2015-04" db="EMBL/GenBank/DDBJ databases">
        <title>Complete genome sequence of Salinicoccus halodurans strain H3B36, isolated from the Qaidam basin of China.</title>
        <authorList>
            <person name="Ma Y."/>
            <person name="Jiang K."/>
            <person name="Xue Y."/>
        </authorList>
    </citation>
    <scope>NUCLEOTIDE SEQUENCE [LARGE SCALE GENOMIC DNA]</scope>
    <source>
        <strain evidence="11">H3B36</strain>
    </source>
</reference>
<evidence type="ECO:0000313" key="11">
    <source>
        <dbReference type="Proteomes" id="UP000034029"/>
    </source>
</evidence>
<keyword evidence="2 6" id="KW-0479">Metal-binding</keyword>
<dbReference type="PANTHER" id="PTHR11804">
    <property type="entry name" value="PROTEASE M3 THIMET OLIGOPEPTIDASE-RELATED"/>
    <property type="match status" value="1"/>
</dbReference>
<keyword evidence="4 6" id="KW-0862">Zinc</keyword>
<dbReference type="PANTHER" id="PTHR11804:SF45">
    <property type="entry name" value="SIMILAR TO OLIGOENDOPEPTIDASE"/>
    <property type="match status" value="1"/>
</dbReference>
<evidence type="ECO:0000256" key="3">
    <source>
        <dbReference type="ARBA" id="ARBA00022801"/>
    </source>
</evidence>
<evidence type="ECO:0000256" key="6">
    <source>
        <dbReference type="RuleBase" id="RU368091"/>
    </source>
</evidence>
<evidence type="ECO:0000256" key="4">
    <source>
        <dbReference type="ARBA" id="ARBA00022833"/>
    </source>
</evidence>
<dbReference type="InterPro" id="IPR001567">
    <property type="entry name" value="Pept_M3A_M3B_dom"/>
</dbReference>
<dbReference type="GO" id="GO:0006518">
    <property type="term" value="P:peptide metabolic process"/>
    <property type="evidence" value="ECO:0007669"/>
    <property type="project" value="TreeGrafter"/>
</dbReference>
<dbReference type="Gene3D" id="1.20.140.70">
    <property type="entry name" value="Oligopeptidase f, N-terminal domain"/>
    <property type="match status" value="1"/>
</dbReference>
<dbReference type="KEGG" id="shv:AAT16_07795"/>
<dbReference type="Gene3D" id="1.10.1370.20">
    <property type="entry name" value="Oligoendopeptidase f, C-terminal domain"/>
    <property type="match status" value="1"/>
</dbReference>
<name>A0A0F7HK09_9STAP</name>
<proteinExistence type="inferred from homology"/>
<sequence length="601" mass="68625">MEELKTRSQVEEKYTWDLSDLFESDDAFYSAVEAFKPSVQSFSSKYAGKLTDSDTSAAALKELKALVEDFIPIGTYAGLSLSSDQSDANAQKLSTASSNVATYFGSETSFVKSELLALDESALEEIKTKQPDLNVFIDDLLRQKPYQLDPKVEKVLASYSAVFDGPYELYNKTKLLDIDFGTFEANGVEIPLSYLSFEGDLEGHENTEMRRNAFRAFSDKLREYQHTTAGTYDLHLKKEKTTADLRGFDSVIDYLLHDQKVDQELYHRQIDMIMSDLSPHMRRYAKLLKRVHGLDTMKYEDLKMSLDPESEPEISIEDSRKYINDALGVMGDDYLEMVNRAYDERWIDFVKNKGKSTGAFCSSPYGSHPFILITWTSLMTEVFVLAHELGHAGHFYNANREQTVFDANSSMYFVEAPSTMNEMLMANHLLENSNDPKFKRWVISSIISRTYYHNCVTHLLEAAYQREVYKKVDNHESVSANDLNQLKREVIEEFWGEDIEITEGAELTWMRQPHYYMGLYPYTYSAGLTIATSMSKRVLNEGQPAVDDWLKVLKAGGTKSPVELAQMADVDITTEKPLQETIDYIGELVDQLEKLTDEIEE</sequence>
<keyword evidence="5 6" id="KW-0482">Metalloprotease</keyword>
<evidence type="ECO:0000259" key="7">
    <source>
        <dbReference type="Pfam" id="PF01432"/>
    </source>
</evidence>
<keyword evidence="1 6" id="KW-0645">Protease</keyword>
<evidence type="ECO:0000256" key="1">
    <source>
        <dbReference type="ARBA" id="ARBA00022670"/>
    </source>
</evidence>
<evidence type="ECO:0000256" key="2">
    <source>
        <dbReference type="ARBA" id="ARBA00022723"/>
    </source>
</evidence>
<dbReference type="GO" id="GO:0006508">
    <property type="term" value="P:proteolysis"/>
    <property type="evidence" value="ECO:0007669"/>
    <property type="project" value="UniProtKB-KW"/>
</dbReference>
<dbReference type="Pfam" id="PF01432">
    <property type="entry name" value="Peptidase_M3"/>
    <property type="match status" value="1"/>
</dbReference>
<dbReference type="EMBL" id="CP011366">
    <property type="protein sequence ID" value="AKG74146.1"/>
    <property type="molecule type" value="Genomic_DNA"/>
</dbReference>
<dbReference type="CDD" id="cd09609">
    <property type="entry name" value="M3B_PepF"/>
    <property type="match status" value="1"/>
</dbReference>
<dbReference type="InterPro" id="IPR045090">
    <property type="entry name" value="Pept_M3A_M3B"/>
</dbReference>
<dbReference type="Proteomes" id="UP000034029">
    <property type="component" value="Chromosome"/>
</dbReference>
<dbReference type="InterPro" id="IPR042088">
    <property type="entry name" value="OligoPept_F_C"/>
</dbReference>
<evidence type="ECO:0000259" key="8">
    <source>
        <dbReference type="Pfam" id="PF08439"/>
    </source>
</evidence>
<dbReference type="InterPro" id="IPR034009">
    <property type="entry name" value="M3B_PepF_4"/>
</dbReference>
<feature type="domain" description="Oligopeptidase F N-terminal" evidence="8">
    <location>
        <begin position="114"/>
        <end position="180"/>
    </location>
</feature>
<dbReference type="GO" id="GO:0004222">
    <property type="term" value="F:metalloendopeptidase activity"/>
    <property type="evidence" value="ECO:0007669"/>
    <property type="project" value="UniProtKB-UniRule"/>
</dbReference>
<dbReference type="EMBL" id="FOTB01000001">
    <property type="protein sequence ID" value="SFK61112.1"/>
    <property type="molecule type" value="Genomic_DNA"/>
</dbReference>